<dbReference type="InterPro" id="IPR006260">
    <property type="entry name" value="TonB/TolA_C"/>
</dbReference>
<comment type="caution">
    <text evidence="12">The sequence shown here is derived from an EMBL/GenBank/DDBJ whole genome shotgun (WGS) entry which is preliminary data.</text>
</comment>
<keyword evidence="3" id="KW-0813">Transport</keyword>
<organism evidence="12 13">
    <name type="scientific">Undibacterium macrobrachii</name>
    <dbReference type="NCBI Taxonomy" id="1119058"/>
    <lineage>
        <taxon>Bacteria</taxon>
        <taxon>Pseudomonadati</taxon>
        <taxon>Pseudomonadota</taxon>
        <taxon>Betaproteobacteria</taxon>
        <taxon>Burkholderiales</taxon>
        <taxon>Oxalobacteraceae</taxon>
        <taxon>Undibacterium</taxon>
    </lineage>
</organism>
<dbReference type="InterPro" id="IPR037682">
    <property type="entry name" value="TonB_C"/>
</dbReference>
<keyword evidence="9" id="KW-0472">Membrane</keyword>
<dbReference type="PROSITE" id="PS52015">
    <property type="entry name" value="TONB_CTD"/>
    <property type="match status" value="1"/>
</dbReference>
<dbReference type="Gene3D" id="3.30.1150.10">
    <property type="match status" value="1"/>
</dbReference>
<dbReference type="NCBIfam" id="TIGR01352">
    <property type="entry name" value="tonB_Cterm"/>
    <property type="match status" value="1"/>
</dbReference>
<keyword evidence="8" id="KW-1133">Transmembrane helix</keyword>
<dbReference type="EMBL" id="BMYT01000004">
    <property type="protein sequence ID" value="GGX17031.1"/>
    <property type="molecule type" value="Genomic_DNA"/>
</dbReference>
<evidence type="ECO:0000256" key="5">
    <source>
        <dbReference type="ARBA" id="ARBA00022519"/>
    </source>
</evidence>
<dbReference type="Pfam" id="PF03544">
    <property type="entry name" value="TonB_C"/>
    <property type="match status" value="1"/>
</dbReference>
<evidence type="ECO:0000313" key="13">
    <source>
        <dbReference type="Proteomes" id="UP000620127"/>
    </source>
</evidence>
<name>A0ABQ2XHS2_9BURK</name>
<feature type="region of interest" description="Disordered" evidence="10">
    <location>
        <begin position="53"/>
        <end position="79"/>
    </location>
</feature>
<evidence type="ECO:0000256" key="3">
    <source>
        <dbReference type="ARBA" id="ARBA00022448"/>
    </source>
</evidence>
<comment type="similarity">
    <text evidence="2">Belongs to the TonB family.</text>
</comment>
<evidence type="ECO:0000256" key="8">
    <source>
        <dbReference type="ARBA" id="ARBA00022989"/>
    </source>
</evidence>
<evidence type="ECO:0000256" key="10">
    <source>
        <dbReference type="SAM" id="MobiDB-lite"/>
    </source>
</evidence>
<keyword evidence="5" id="KW-0997">Cell inner membrane</keyword>
<dbReference type="RefSeq" id="WP_229827260.1">
    <property type="nucleotide sequence ID" value="NZ_BMYT01000004.1"/>
</dbReference>
<evidence type="ECO:0000256" key="4">
    <source>
        <dbReference type="ARBA" id="ARBA00022475"/>
    </source>
</evidence>
<evidence type="ECO:0000256" key="7">
    <source>
        <dbReference type="ARBA" id="ARBA00022927"/>
    </source>
</evidence>
<evidence type="ECO:0000313" key="12">
    <source>
        <dbReference type="EMBL" id="GGX17031.1"/>
    </source>
</evidence>
<keyword evidence="6" id="KW-0812">Transmembrane</keyword>
<keyword evidence="13" id="KW-1185">Reference proteome</keyword>
<evidence type="ECO:0000256" key="1">
    <source>
        <dbReference type="ARBA" id="ARBA00004383"/>
    </source>
</evidence>
<gene>
    <name evidence="12" type="ORF">GCM10011282_23840</name>
</gene>
<dbReference type="SUPFAM" id="SSF74653">
    <property type="entry name" value="TolA/TonB C-terminal domain"/>
    <property type="match status" value="1"/>
</dbReference>
<comment type="subcellular location">
    <subcellularLocation>
        <location evidence="1">Cell inner membrane</location>
        <topology evidence="1">Single-pass membrane protein</topology>
        <orientation evidence="1">Periplasmic side</orientation>
    </subcellularLocation>
</comment>
<dbReference type="PANTHER" id="PTHR33446:SF2">
    <property type="entry name" value="PROTEIN TONB"/>
    <property type="match status" value="1"/>
</dbReference>
<reference evidence="13" key="1">
    <citation type="journal article" date="2019" name="Int. J. Syst. Evol. Microbiol.">
        <title>The Global Catalogue of Microorganisms (GCM) 10K type strain sequencing project: providing services to taxonomists for standard genome sequencing and annotation.</title>
        <authorList>
            <consortium name="The Broad Institute Genomics Platform"/>
            <consortium name="The Broad Institute Genome Sequencing Center for Infectious Disease"/>
            <person name="Wu L."/>
            <person name="Ma J."/>
        </authorList>
    </citation>
    <scope>NUCLEOTIDE SEQUENCE [LARGE SCALE GENOMIC DNA]</scope>
    <source>
        <strain evidence="13">KCTC 23916</strain>
    </source>
</reference>
<dbReference type="Proteomes" id="UP000620127">
    <property type="component" value="Unassembled WGS sequence"/>
</dbReference>
<accession>A0ABQ2XHS2</accession>
<dbReference type="PANTHER" id="PTHR33446">
    <property type="entry name" value="PROTEIN TONB-RELATED"/>
    <property type="match status" value="1"/>
</dbReference>
<dbReference type="InterPro" id="IPR051045">
    <property type="entry name" value="TonB-dependent_transducer"/>
</dbReference>
<evidence type="ECO:0000259" key="11">
    <source>
        <dbReference type="PROSITE" id="PS52015"/>
    </source>
</evidence>
<evidence type="ECO:0000256" key="9">
    <source>
        <dbReference type="ARBA" id="ARBA00023136"/>
    </source>
</evidence>
<feature type="domain" description="TonB C-terminal" evidence="11">
    <location>
        <begin position="126"/>
        <end position="216"/>
    </location>
</feature>
<keyword evidence="4" id="KW-1003">Cell membrane</keyword>
<evidence type="ECO:0000256" key="6">
    <source>
        <dbReference type="ARBA" id="ARBA00022692"/>
    </source>
</evidence>
<protein>
    <recommendedName>
        <fullName evidence="11">TonB C-terminal domain-containing protein</fullName>
    </recommendedName>
</protein>
<proteinExistence type="inferred from homology"/>
<keyword evidence="7" id="KW-0653">Protein transport</keyword>
<evidence type="ECO:0000256" key="2">
    <source>
        <dbReference type="ARBA" id="ARBA00006555"/>
    </source>
</evidence>
<sequence>MSTHHFQQTQKRNVSSLLITGALHAIALGLGLQATNIVDFRQPTIIELANITPPVKTPEPEKSKEMPTTTPTTPIIPPPLVRTERVDSETITVVEKELNQAKPFTNTTTNNHEETTEFVKASNPVHIAAQVDSNACEKPDYPASSIRNGEEGVVNLAMLIGPDGKVLESKVEKSSGSRALDKAAIQGLSLCKFKPGTVDGLPEKSWAKLQYVWHLN</sequence>